<dbReference type="PANTHER" id="PTHR30537:SF5">
    <property type="entry name" value="HTH-TYPE TRANSCRIPTIONAL ACTIVATOR TTDR-RELATED"/>
    <property type="match status" value="1"/>
</dbReference>
<dbReference type="OrthoDB" id="9786526at2"/>
<dbReference type="SUPFAM" id="SSF53850">
    <property type="entry name" value="Periplasmic binding protein-like II"/>
    <property type="match status" value="1"/>
</dbReference>
<organism evidence="6 7">
    <name type="scientific">Pseudoalteromonas denitrificans DSM 6059</name>
    <dbReference type="NCBI Taxonomy" id="1123010"/>
    <lineage>
        <taxon>Bacteria</taxon>
        <taxon>Pseudomonadati</taxon>
        <taxon>Pseudomonadota</taxon>
        <taxon>Gammaproteobacteria</taxon>
        <taxon>Alteromonadales</taxon>
        <taxon>Pseudoalteromonadaceae</taxon>
        <taxon>Pseudoalteromonas</taxon>
    </lineage>
</organism>
<comment type="similarity">
    <text evidence="1">Belongs to the LysR transcriptional regulatory family.</text>
</comment>
<dbReference type="Proteomes" id="UP000198862">
    <property type="component" value="Unassembled WGS sequence"/>
</dbReference>
<evidence type="ECO:0000256" key="1">
    <source>
        <dbReference type="ARBA" id="ARBA00009437"/>
    </source>
</evidence>
<accession>A0A1I1NBM5</accession>
<sequence>MLVFDEVVKKGSFTLAADALGHTKSAVSQYITQLESALEVRLLNRSTRTLILTAAGQLLAKRSDQLVDLLSTTIAEVASHHNAPSGRIGITAPHAFETSLVTPIIADLCIEYPKLIPELIFTDERLDILENKLDMAISVGPQKDSNYNAILIGVLDSILVGSPQYIAKIGVFQPNNLSDYNLVTLPWQKQCMLNNNLGKSIQFESNKLLKVNTTTSAINSIKCGVGIGLVPSIFVKNELDSGLLVRVLPEFEGEQRNVYAIHSYQQQLPLVLRRFVDKLKSEFKEKHALDVC</sequence>
<protein>
    <submittedName>
        <fullName evidence="6">DNA-binding transcriptional regulator, LysR family</fullName>
    </submittedName>
</protein>
<evidence type="ECO:0000313" key="6">
    <source>
        <dbReference type="EMBL" id="SFC92868.1"/>
    </source>
</evidence>
<dbReference type="Gene3D" id="1.10.10.10">
    <property type="entry name" value="Winged helix-like DNA-binding domain superfamily/Winged helix DNA-binding domain"/>
    <property type="match status" value="1"/>
</dbReference>
<dbReference type="InterPro" id="IPR005119">
    <property type="entry name" value="LysR_subst-bd"/>
</dbReference>
<evidence type="ECO:0000256" key="2">
    <source>
        <dbReference type="ARBA" id="ARBA00023015"/>
    </source>
</evidence>
<proteinExistence type="inferred from homology"/>
<dbReference type="FunFam" id="1.10.10.10:FF:000001">
    <property type="entry name" value="LysR family transcriptional regulator"/>
    <property type="match status" value="1"/>
</dbReference>
<keyword evidence="4" id="KW-0804">Transcription</keyword>
<evidence type="ECO:0000256" key="3">
    <source>
        <dbReference type="ARBA" id="ARBA00023125"/>
    </source>
</evidence>
<keyword evidence="7" id="KW-1185">Reference proteome</keyword>
<dbReference type="PROSITE" id="PS50931">
    <property type="entry name" value="HTH_LYSR"/>
    <property type="match status" value="1"/>
</dbReference>
<dbReference type="Gene3D" id="3.40.190.290">
    <property type="match status" value="1"/>
</dbReference>
<keyword evidence="2" id="KW-0805">Transcription regulation</keyword>
<dbReference type="InterPro" id="IPR058163">
    <property type="entry name" value="LysR-type_TF_proteobact-type"/>
</dbReference>
<dbReference type="PANTHER" id="PTHR30537">
    <property type="entry name" value="HTH-TYPE TRANSCRIPTIONAL REGULATOR"/>
    <property type="match status" value="1"/>
</dbReference>
<evidence type="ECO:0000256" key="4">
    <source>
        <dbReference type="ARBA" id="ARBA00023163"/>
    </source>
</evidence>
<dbReference type="STRING" id="1123010.SAMN02745724_02954"/>
<gene>
    <name evidence="6" type="ORF">SAMN02745724_02954</name>
</gene>
<dbReference type="AlphaFoldDB" id="A0A1I1NBM5"/>
<dbReference type="Pfam" id="PF00126">
    <property type="entry name" value="HTH_1"/>
    <property type="match status" value="1"/>
</dbReference>
<dbReference type="EMBL" id="FOLO01000023">
    <property type="protein sequence ID" value="SFC92868.1"/>
    <property type="molecule type" value="Genomic_DNA"/>
</dbReference>
<dbReference type="SUPFAM" id="SSF46785">
    <property type="entry name" value="Winged helix' DNA-binding domain"/>
    <property type="match status" value="1"/>
</dbReference>
<dbReference type="GO" id="GO:0003700">
    <property type="term" value="F:DNA-binding transcription factor activity"/>
    <property type="evidence" value="ECO:0007669"/>
    <property type="project" value="InterPro"/>
</dbReference>
<dbReference type="InterPro" id="IPR000847">
    <property type="entry name" value="LysR_HTH_N"/>
</dbReference>
<dbReference type="InterPro" id="IPR036388">
    <property type="entry name" value="WH-like_DNA-bd_sf"/>
</dbReference>
<dbReference type="InterPro" id="IPR036390">
    <property type="entry name" value="WH_DNA-bd_sf"/>
</dbReference>
<dbReference type="CDD" id="cd08422">
    <property type="entry name" value="PBP2_CrgA_like"/>
    <property type="match status" value="1"/>
</dbReference>
<keyword evidence="3 6" id="KW-0238">DNA-binding</keyword>
<evidence type="ECO:0000259" key="5">
    <source>
        <dbReference type="PROSITE" id="PS50931"/>
    </source>
</evidence>
<name>A0A1I1NBM5_9GAMM</name>
<evidence type="ECO:0000313" key="7">
    <source>
        <dbReference type="Proteomes" id="UP000198862"/>
    </source>
</evidence>
<dbReference type="GO" id="GO:0006351">
    <property type="term" value="P:DNA-templated transcription"/>
    <property type="evidence" value="ECO:0007669"/>
    <property type="project" value="TreeGrafter"/>
</dbReference>
<dbReference type="Pfam" id="PF03466">
    <property type="entry name" value="LysR_substrate"/>
    <property type="match status" value="1"/>
</dbReference>
<reference evidence="6 7" key="1">
    <citation type="submission" date="2016-10" db="EMBL/GenBank/DDBJ databases">
        <authorList>
            <person name="de Groot N.N."/>
        </authorList>
    </citation>
    <scope>NUCLEOTIDE SEQUENCE [LARGE SCALE GENOMIC DNA]</scope>
    <source>
        <strain evidence="6 7">DSM 6059</strain>
    </source>
</reference>
<feature type="domain" description="HTH lysR-type" evidence="5">
    <location>
        <begin position="1"/>
        <end position="53"/>
    </location>
</feature>
<dbReference type="GO" id="GO:0043565">
    <property type="term" value="F:sequence-specific DNA binding"/>
    <property type="evidence" value="ECO:0007669"/>
    <property type="project" value="TreeGrafter"/>
</dbReference>